<evidence type="ECO:0000259" key="6">
    <source>
        <dbReference type="Pfam" id="PF08281"/>
    </source>
</evidence>
<evidence type="ECO:0000256" key="2">
    <source>
        <dbReference type="ARBA" id="ARBA00023015"/>
    </source>
</evidence>
<protein>
    <submittedName>
        <fullName evidence="7">RNA polymerase sigma factor</fullName>
    </submittedName>
</protein>
<dbReference type="Gene3D" id="1.10.1740.10">
    <property type="match status" value="1"/>
</dbReference>
<dbReference type="InterPro" id="IPR007627">
    <property type="entry name" value="RNA_pol_sigma70_r2"/>
</dbReference>
<dbReference type="InterPro" id="IPR013325">
    <property type="entry name" value="RNA_pol_sigma_r2"/>
</dbReference>
<dbReference type="SUPFAM" id="SSF88659">
    <property type="entry name" value="Sigma3 and sigma4 domains of RNA polymerase sigma factors"/>
    <property type="match status" value="1"/>
</dbReference>
<keyword evidence="4" id="KW-0804">Transcription</keyword>
<dbReference type="SUPFAM" id="SSF88946">
    <property type="entry name" value="Sigma2 domain of RNA polymerase sigma factors"/>
    <property type="match status" value="1"/>
</dbReference>
<feature type="domain" description="RNA polymerase sigma factor 70 region 4 type 2" evidence="6">
    <location>
        <begin position="124"/>
        <end position="176"/>
    </location>
</feature>
<evidence type="ECO:0000259" key="5">
    <source>
        <dbReference type="Pfam" id="PF04542"/>
    </source>
</evidence>
<dbReference type="RefSeq" id="WP_377113431.1">
    <property type="nucleotide sequence ID" value="NZ_JBHTHZ010000003.1"/>
</dbReference>
<dbReference type="CDD" id="cd06171">
    <property type="entry name" value="Sigma70_r4"/>
    <property type="match status" value="1"/>
</dbReference>
<reference evidence="8" key="1">
    <citation type="journal article" date="2019" name="Int. J. Syst. Evol. Microbiol.">
        <title>The Global Catalogue of Microorganisms (GCM) 10K type strain sequencing project: providing services to taxonomists for standard genome sequencing and annotation.</title>
        <authorList>
            <consortium name="The Broad Institute Genomics Platform"/>
            <consortium name="The Broad Institute Genome Sequencing Center for Infectious Disease"/>
            <person name="Wu L."/>
            <person name="Ma J."/>
        </authorList>
    </citation>
    <scope>NUCLEOTIDE SEQUENCE [LARGE SCALE GENOMIC DNA]</scope>
    <source>
        <strain evidence="8">CCUG 61484</strain>
    </source>
</reference>
<accession>A0ABW3AR66</accession>
<keyword evidence="3" id="KW-0731">Sigma factor</keyword>
<gene>
    <name evidence="7" type="ORF">ACFQZX_07870</name>
</gene>
<dbReference type="InterPro" id="IPR039425">
    <property type="entry name" value="RNA_pol_sigma-70-like"/>
</dbReference>
<keyword evidence="8" id="KW-1185">Reference proteome</keyword>
<dbReference type="Pfam" id="PF04542">
    <property type="entry name" value="Sigma70_r2"/>
    <property type="match status" value="1"/>
</dbReference>
<evidence type="ECO:0000313" key="7">
    <source>
        <dbReference type="EMBL" id="MFD0793532.1"/>
    </source>
</evidence>
<dbReference type="Pfam" id="PF08281">
    <property type="entry name" value="Sigma70_r4_2"/>
    <property type="match status" value="1"/>
</dbReference>
<evidence type="ECO:0000313" key="8">
    <source>
        <dbReference type="Proteomes" id="UP001597010"/>
    </source>
</evidence>
<dbReference type="NCBIfam" id="TIGR02937">
    <property type="entry name" value="sigma70-ECF"/>
    <property type="match status" value="1"/>
</dbReference>
<evidence type="ECO:0000256" key="4">
    <source>
        <dbReference type="ARBA" id="ARBA00023163"/>
    </source>
</evidence>
<dbReference type="Proteomes" id="UP001597010">
    <property type="component" value="Unassembled WGS sequence"/>
</dbReference>
<evidence type="ECO:0000256" key="3">
    <source>
        <dbReference type="ARBA" id="ARBA00023082"/>
    </source>
</evidence>
<name>A0ABW3AR66_9SPHI</name>
<dbReference type="InterPro" id="IPR014284">
    <property type="entry name" value="RNA_pol_sigma-70_dom"/>
</dbReference>
<dbReference type="Gene3D" id="1.10.10.10">
    <property type="entry name" value="Winged helix-like DNA-binding domain superfamily/Winged helix DNA-binding domain"/>
    <property type="match status" value="1"/>
</dbReference>
<sequence>MAIQADDEEILSKFRDEKTRNEAFNLLLKKYQQKIYWHVRRMVIDHDDADDITQDVFVKIWKNLPGFRNDAQLYTWMYRIATNECITFLNKKKQKNNVSLDDVDYELADTLSGSDQFSGDRIQMKLQQAILTLPDKQRLVFNMKYFDDMKYEDMSEVLGTSVGALKASYHLAVKKIESFILSND</sequence>
<keyword evidence="2" id="KW-0805">Transcription regulation</keyword>
<dbReference type="InterPro" id="IPR013249">
    <property type="entry name" value="RNA_pol_sigma70_r4_t2"/>
</dbReference>
<comment type="caution">
    <text evidence="7">The sequence shown here is derived from an EMBL/GenBank/DDBJ whole genome shotgun (WGS) entry which is preliminary data.</text>
</comment>
<evidence type="ECO:0000256" key="1">
    <source>
        <dbReference type="ARBA" id="ARBA00010641"/>
    </source>
</evidence>
<feature type="domain" description="RNA polymerase sigma-70 region 2" evidence="5">
    <location>
        <begin position="27"/>
        <end position="93"/>
    </location>
</feature>
<dbReference type="EMBL" id="JBHTHZ010000003">
    <property type="protein sequence ID" value="MFD0793532.1"/>
    <property type="molecule type" value="Genomic_DNA"/>
</dbReference>
<proteinExistence type="inferred from homology"/>
<organism evidence="7 8">
    <name type="scientific">Mucilaginibacter litoreus</name>
    <dbReference type="NCBI Taxonomy" id="1048221"/>
    <lineage>
        <taxon>Bacteria</taxon>
        <taxon>Pseudomonadati</taxon>
        <taxon>Bacteroidota</taxon>
        <taxon>Sphingobacteriia</taxon>
        <taxon>Sphingobacteriales</taxon>
        <taxon>Sphingobacteriaceae</taxon>
        <taxon>Mucilaginibacter</taxon>
    </lineage>
</organism>
<dbReference type="PANTHER" id="PTHR43133:SF51">
    <property type="entry name" value="RNA POLYMERASE SIGMA FACTOR"/>
    <property type="match status" value="1"/>
</dbReference>
<dbReference type="InterPro" id="IPR013324">
    <property type="entry name" value="RNA_pol_sigma_r3/r4-like"/>
</dbReference>
<dbReference type="PANTHER" id="PTHR43133">
    <property type="entry name" value="RNA POLYMERASE ECF-TYPE SIGMA FACTO"/>
    <property type="match status" value="1"/>
</dbReference>
<comment type="similarity">
    <text evidence="1">Belongs to the sigma-70 factor family. ECF subfamily.</text>
</comment>
<dbReference type="InterPro" id="IPR036388">
    <property type="entry name" value="WH-like_DNA-bd_sf"/>
</dbReference>